<dbReference type="PANTHER" id="PTHR43649:SF12">
    <property type="entry name" value="DIACETYLCHITOBIOSE BINDING PROTEIN DASA"/>
    <property type="match status" value="1"/>
</dbReference>
<dbReference type="EMBL" id="JACHMH010000001">
    <property type="protein sequence ID" value="MBB4680473.1"/>
    <property type="molecule type" value="Genomic_DNA"/>
</dbReference>
<evidence type="ECO:0000313" key="1">
    <source>
        <dbReference type="EMBL" id="MBB4680473.1"/>
    </source>
</evidence>
<gene>
    <name evidence="1" type="ORF">HNR67_006591</name>
</gene>
<proteinExistence type="predicted"/>
<comment type="caution">
    <text evidence="1">The sequence shown here is derived from an EMBL/GenBank/DDBJ whole genome shotgun (WGS) entry which is preliminary data.</text>
</comment>
<organism evidence="1 2">
    <name type="scientific">Crossiella cryophila</name>
    <dbReference type="NCBI Taxonomy" id="43355"/>
    <lineage>
        <taxon>Bacteria</taxon>
        <taxon>Bacillati</taxon>
        <taxon>Actinomycetota</taxon>
        <taxon>Actinomycetes</taxon>
        <taxon>Pseudonocardiales</taxon>
        <taxon>Pseudonocardiaceae</taxon>
        <taxon>Crossiella</taxon>
    </lineage>
</organism>
<protein>
    <submittedName>
        <fullName evidence="1">Multiple sugar transport system substrate-binding protein</fullName>
    </submittedName>
</protein>
<dbReference type="Proteomes" id="UP000533598">
    <property type="component" value="Unassembled WGS sequence"/>
</dbReference>
<sequence>MRLPGLAMVGLILFAIGLSGCDPAEDRGGTGTLTYWASNQSASLDRDREILSPRLAEFTRRTGIEVELEVIPWSDLLNRILAAASSGQGPDVLNIGNTWSASLQASGALRPFDESALAKVGGRDRFLPSTLTSTGAAGQPPAAVPLYGLAYGLYYSRKRFAEAGISSPPGTWAELLDTARRLTEPARDRWGLGIMGSSYTANAHLAFVFGRQHGATLFEGDRSTLDSPQLAAGIGQYLDLVAGAKVVNPGNAEYQNDTQPLKDFATGRTAMVMLQSHATMGLRANGMAAEDYGVAPIPVPDPLPPGGKRITSHVAGINLGVFTDTDNAEGALKFVEFMTSPDTQRAVNADLGSLPVATAAYDDPRFQGPVVRTFREVLAGTAETMPMIPQEAQFETLVGTAVKDLLARIAGGRTVTVADVRAELAAADERMRGGG</sequence>
<dbReference type="InterPro" id="IPR050490">
    <property type="entry name" value="Bact_solute-bd_prot1"/>
</dbReference>
<accession>A0A7W7CFX4</accession>
<keyword evidence="1" id="KW-0762">Sugar transport</keyword>
<dbReference type="AlphaFoldDB" id="A0A7W7CFX4"/>
<keyword evidence="2" id="KW-1185">Reference proteome</keyword>
<evidence type="ECO:0000313" key="2">
    <source>
        <dbReference type="Proteomes" id="UP000533598"/>
    </source>
</evidence>
<dbReference type="SUPFAM" id="SSF53850">
    <property type="entry name" value="Periplasmic binding protein-like II"/>
    <property type="match status" value="1"/>
</dbReference>
<dbReference type="PROSITE" id="PS51257">
    <property type="entry name" value="PROKAR_LIPOPROTEIN"/>
    <property type="match status" value="1"/>
</dbReference>
<reference evidence="1 2" key="1">
    <citation type="submission" date="2020-08" db="EMBL/GenBank/DDBJ databases">
        <title>Sequencing the genomes of 1000 actinobacteria strains.</title>
        <authorList>
            <person name="Klenk H.-P."/>
        </authorList>
    </citation>
    <scope>NUCLEOTIDE SEQUENCE [LARGE SCALE GENOMIC DNA]</scope>
    <source>
        <strain evidence="1 2">DSM 44230</strain>
    </source>
</reference>
<name>A0A7W7CFX4_9PSEU</name>
<dbReference type="Gene3D" id="3.40.190.10">
    <property type="entry name" value="Periplasmic binding protein-like II"/>
    <property type="match status" value="2"/>
</dbReference>
<dbReference type="PANTHER" id="PTHR43649">
    <property type="entry name" value="ARABINOSE-BINDING PROTEIN-RELATED"/>
    <property type="match status" value="1"/>
</dbReference>
<dbReference type="InterPro" id="IPR006059">
    <property type="entry name" value="SBP"/>
</dbReference>
<dbReference type="RefSeq" id="WP_185006315.1">
    <property type="nucleotide sequence ID" value="NZ_BAAAUI010000005.1"/>
</dbReference>
<keyword evidence="1" id="KW-0813">Transport</keyword>
<dbReference type="Pfam" id="PF01547">
    <property type="entry name" value="SBP_bac_1"/>
    <property type="match status" value="1"/>
</dbReference>